<dbReference type="CDD" id="cd11642">
    <property type="entry name" value="SUMT"/>
    <property type="match status" value="1"/>
</dbReference>
<dbReference type="PROSITE" id="PS00840">
    <property type="entry name" value="SUMT_2"/>
    <property type="match status" value="1"/>
</dbReference>
<dbReference type="GO" id="GO:0032259">
    <property type="term" value="P:methylation"/>
    <property type="evidence" value="ECO:0007669"/>
    <property type="project" value="UniProtKB-KW"/>
</dbReference>
<dbReference type="FunFam" id="3.40.1010.10:FF:000001">
    <property type="entry name" value="Siroheme synthase"/>
    <property type="match status" value="1"/>
</dbReference>
<dbReference type="PANTHER" id="PTHR45790">
    <property type="entry name" value="SIROHEME SYNTHASE-RELATED"/>
    <property type="match status" value="1"/>
</dbReference>
<dbReference type="SUPFAM" id="SSF69618">
    <property type="entry name" value="HemD-like"/>
    <property type="match status" value="1"/>
</dbReference>
<dbReference type="InterPro" id="IPR014777">
    <property type="entry name" value="4pyrrole_Mease_sub1"/>
</dbReference>
<dbReference type="Gene3D" id="3.40.50.10090">
    <property type="match status" value="2"/>
</dbReference>
<dbReference type="Gene3D" id="3.30.950.10">
    <property type="entry name" value="Methyltransferase, Cobalt-precorrin-4 Transmethylase, Domain 2"/>
    <property type="match status" value="1"/>
</dbReference>
<evidence type="ECO:0000313" key="2">
    <source>
        <dbReference type="EMBL" id="AST58841.1"/>
    </source>
</evidence>
<dbReference type="InterPro" id="IPR014776">
    <property type="entry name" value="4pyrrole_Mease_sub2"/>
</dbReference>
<evidence type="ECO:0000313" key="3">
    <source>
        <dbReference type="Proteomes" id="UP000214975"/>
    </source>
</evidence>
<dbReference type="InterPro" id="IPR050161">
    <property type="entry name" value="Siro_Cobalamin_biosynth"/>
</dbReference>
<proteinExistence type="inferred from homology"/>
<dbReference type="GO" id="GO:0019354">
    <property type="term" value="P:siroheme biosynthetic process"/>
    <property type="evidence" value="ECO:0007669"/>
    <property type="project" value="InterPro"/>
</dbReference>
<dbReference type="NCBIfam" id="NF004790">
    <property type="entry name" value="PRK06136.1"/>
    <property type="match status" value="1"/>
</dbReference>
<dbReference type="NCBIfam" id="TIGR01469">
    <property type="entry name" value="cobA_cysG_Cterm"/>
    <property type="match status" value="1"/>
</dbReference>
<dbReference type="FunFam" id="3.30.950.10:FF:000001">
    <property type="entry name" value="Siroheme synthase"/>
    <property type="match status" value="1"/>
</dbReference>
<dbReference type="PANTHER" id="PTHR45790:SF3">
    <property type="entry name" value="S-ADENOSYL-L-METHIONINE-DEPENDENT UROPORPHYRINOGEN III METHYLTRANSFERASE, CHLOROPLASTIC"/>
    <property type="match status" value="1"/>
</dbReference>
<dbReference type="PROSITE" id="PS00839">
    <property type="entry name" value="SUMT_1"/>
    <property type="match status" value="1"/>
</dbReference>
<dbReference type="InterPro" id="IPR006366">
    <property type="entry name" value="CobA/CysG_C"/>
</dbReference>
<gene>
    <name evidence="2" type="ORF">Thert_03064</name>
</gene>
<keyword evidence="1 2" id="KW-0808">Transferase</keyword>
<dbReference type="Proteomes" id="UP000214975">
    <property type="component" value="Chromosome"/>
</dbReference>
<dbReference type="SUPFAM" id="SSF53790">
    <property type="entry name" value="Tetrapyrrole methylase"/>
    <property type="match status" value="1"/>
</dbReference>
<dbReference type="Pfam" id="PF02602">
    <property type="entry name" value="HEM4"/>
    <property type="match status" value="1"/>
</dbReference>
<dbReference type="InterPro" id="IPR000878">
    <property type="entry name" value="4pyrrol_Mease"/>
</dbReference>
<dbReference type="InterPro" id="IPR003754">
    <property type="entry name" value="4pyrrol_synth_uPrphyn_synth"/>
</dbReference>
<dbReference type="InterPro" id="IPR003043">
    <property type="entry name" value="Uropor_MeTrfase_CS"/>
</dbReference>
<dbReference type="Pfam" id="PF00590">
    <property type="entry name" value="TP_methylase"/>
    <property type="match status" value="1"/>
</dbReference>
<keyword evidence="1 2" id="KW-0489">Methyltransferase</keyword>
<dbReference type="GO" id="GO:0004852">
    <property type="term" value="F:uroporphyrinogen-III synthase activity"/>
    <property type="evidence" value="ECO:0007669"/>
    <property type="project" value="InterPro"/>
</dbReference>
<dbReference type="InterPro" id="IPR035996">
    <property type="entry name" value="4pyrrol_Methylase_sf"/>
</dbReference>
<evidence type="ECO:0000256" key="1">
    <source>
        <dbReference type="RuleBase" id="RU003960"/>
    </source>
</evidence>
<dbReference type="InterPro" id="IPR036108">
    <property type="entry name" value="4pyrrol_syn_uPrphyn_synt_sf"/>
</dbReference>
<dbReference type="CDD" id="cd06578">
    <property type="entry name" value="HemD"/>
    <property type="match status" value="1"/>
</dbReference>
<dbReference type="RefSeq" id="WP_015311779.1">
    <property type="nucleotide sequence ID" value="NZ_CP016893.1"/>
</dbReference>
<dbReference type="EMBL" id="CP016893">
    <property type="protein sequence ID" value="AST58841.1"/>
    <property type="molecule type" value="Genomic_DNA"/>
</dbReference>
<name>A0A223I291_THETR</name>
<organism evidence="2 3">
    <name type="scientific">Thermoanaerobacterium thermosaccharolyticum</name>
    <name type="common">Clostridium thermosaccharolyticum</name>
    <dbReference type="NCBI Taxonomy" id="1517"/>
    <lineage>
        <taxon>Bacteria</taxon>
        <taxon>Bacillati</taxon>
        <taxon>Bacillota</taxon>
        <taxon>Clostridia</taxon>
        <taxon>Thermoanaerobacterales</taxon>
        <taxon>Thermoanaerobacteraceae</taxon>
        <taxon>Thermoanaerobacterium</taxon>
    </lineage>
</organism>
<sequence>MAGFVYLIGAGPGDIGLITLKAIEAIKKADVIVYDRLINDSILAMAKDGTELIDVGKMPDSHKVPQWRINEIIAEKAMEGKSVVRLKGGDPFVFGRGGEEGEYLYDKGIPFEVIPGITSAIAVLSYAGIPITHRNLSSSFHVITGHESDGKTENLDWKVIAKLNGTLVFLMGMKNIEFIVNKLIENGMSKDIPAAVIMNGTTPHQKVVKGTLSDIAEKSRNEGMHNPAIIVIGKVVNMSEKLDWFEKKRLFGKRVLLTRTYDLAMSTVDDLKDNGADVVICPTIKIIPEVDNVSKLIDNIEKYDYIIFTSVNGVNVFKKTINLKKFDLRKLNGVKIAAIGSKTCEALNKIYIYPEVVPDEYTSIALAGKLKSYAKGKSVAILTSDIGGDMLIDNLKDIAFLDKIVAYKNTPNYEIKDKLTNEIKKGIDIAIFTSTSTFKYMSLILGDDISFLKNVKIAAIGPVTKESIERSGFKVDIMPSVYTMEELVKDIIKSEE</sequence>
<dbReference type="GO" id="GO:0004851">
    <property type="term" value="F:uroporphyrin-III C-methyltransferase activity"/>
    <property type="evidence" value="ECO:0007669"/>
    <property type="project" value="UniProtKB-ARBA"/>
</dbReference>
<dbReference type="AlphaFoldDB" id="A0A223I291"/>
<comment type="similarity">
    <text evidence="1">Belongs to the precorrin methyltransferase family.</text>
</comment>
<accession>A0A223I291</accession>
<reference evidence="2 3" key="1">
    <citation type="submission" date="2016-08" db="EMBL/GenBank/DDBJ databases">
        <title>A novel genetic cassette of butanologenic Thermoanaerobacterium thermosaccharolyticum that directly convert cellulose to butanol.</title>
        <authorList>
            <person name="Li T."/>
            <person name="He J."/>
        </authorList>
    </citation>
    <scope>NUCLEOTIDE SEQUENCE [LARGE SCALE GENOMIC DNA]</scope>
    <source>
        <strain evidence="2 3">TG57</strain>
    </source>
</reference>
<dbReference type="Gene3D" id="3.40.1010.10">
    <property type="entry name" value="Cobalt-precorrin-4 Transmethylase, Domain 1"/>
    <property type="match status" value="1"/>
</dbReference>
<protein>
    <submittedName>
        <fullName evidence="2">Uroporphyrin-III C-methyltransferase</fullName>
    </submittedName>
</protein>